<dbReference type="AlphaFoldDB" id="A0AAJ6ACI2"/>
<evidence type="ECO:0000313" key="1">
    <source>
        <dbReference type="EMBL" id="WGE09032.1"/>
    </source>
</evidence>
<sequence length="295" mass="32080">MSSFALKKLRVTIILGHKGATFDDKNNTIVAENLRVSATVQSGNGSMLPNAKIMIYGLSQNVINRVAKISWNIKQEKLNSIKLEASSDGGKTYTTVYFGTINFAYPNYGSVPEVILTVDSATALEHQVLPAQPLSFKGEVDVGSAISEICKSMDMRFENSGVTAKVSNAYLPQTALEKITKLCESVDATMTLDVNTVAITPRGQPRKIKVPIISPQTGLIGYPTPTLQGISLQCLFDPLIKHNGQIEVRNSLIESTNGQWRIYGLTHYLESEIAGGRWFSAIDASRLDAGVKIAK</sequence>
<dbReference type="Pfam" id="PF22759">
    <property type="entry name" value="E217_GP41"/>
    <property type="match status" value="1"/>
</dbReference>
<dbReference type="Proteomes" id="UP001222296">
    <property type="component" value="Chromosome"/>
</dbReference>
<gene>
    <name evidence="1" type="ORF">QBL01_07125</name>
</gene>
<dbReference type="EMBL" id="CP121769">
    <property type="protein sequence ID" value="WGE09032.1"/>
    <property type="molecule type" value="Genomic_DNA"/>
</dbReference>
<protein>
    <submittedName>
        <fullName evidence="1">Uncharacterized protein</fullName>
    </submittedName>
</protein>
<dbReference type="RefSeq" id="WP_279378318.1">
    <property type="nucleotide sequence ID" value="NZ_CP121769.1"/>
</dbReference>
<reference evidence="1" key="1">
    <citation type="submission" date="2023-04" db="EMBL/GenBank/DDBJ databases">
        <title>Molecular characterization of the Integrative and Conjugative elements harboring multidrug-resistance gene from Glaesserella (Haemophilus) parasuis.</title>
        <authorList>
            <person name="Che Y."/>
            <person name="Zhou L."/>
        </authorList>
    </citation>
    <scope>NUCLEOTIDE SEQUENCE</scope>
    <source>
        <strain evidence="1">Z44</strain>
    </source>
</reference>
<evidence type="ECO:0000313" key="2">
    <source>
        <dbReference type="Proteomes" id="UP001222296"/>
    </source>
</evidence>
<organism evidence="1 2">
    <name type="scientific">Glaesserella parasuis</name>
    <name type="common">Haemophilus parasuis</name>
    <dbReference type="NCBI Taxonomy" id="738"/>
    <lineage>
        <taxon>Bacteria</taxon>
        <taxon>Pseudomonadati</taxon>
        <taxon>Pseudomonadota</taxon>
        <taxon>Gammaproteobacteria</taxon>
        <taxon>Pasteurellales</taxon>
        <taxon>Pasteurellaceae</taxon>
        <taxon>Glaesserella</taxon>
    </lineage>
</organism>
<proteinExistence type="predicted"/>
<accession>A0AAJ6ACI2</accession>
<name>A0AAJ6ACI2_GLAPU</name>
<dbReference type="InterPro" id="IPR054496">
    <property type="entry name" value="E217_GP41"/>
</dbReference>